<dbReference type="GO" id="GO:0008113">
    <property type="term" value="F:peptide-methionine (S)-S-oxide reductase activity"/>
    <property type="evidence" value="ECO:0007669"/>
    <property type="project" value="UniProtKB-EC"/>
</dbReference>
<dbReference type="eggNOG" id="KOG1635">
    <property type="taxonomic scope" value="Eukaryota"/>
</dbReference>
<dbReference type="Proteomes" id="UP000002630">
    <property type="component" value="Unassembled WGS sequence"/>
</dbReference>
<dbReference type="GO" id="GO:0034599">
    <property type="term" value="P:cellular response to oxidative stress"/>
    <property type="evidence" value="ECO:0007669"/>
    <property type="project" value="TreeGrafter"/>
</dbReference>
<evidence type="ECO:0000256" key="7">
    <source>
        <dbReference type="ARBA" id="ARBA00048782"/>
    </source>
</evidence>
<dbReference type="SUPFAM" id="SSF55068">
    <property type="entry name" value="Peptide methionine sulfoxide reductase"/>
    <property type="match status" value="1"/>
</dbReference>
<dbReference type="EC" id="1.8.4.11" evidence="2"/>
<dbReference type="HAMAP" id="MF_01401">
    <property type="entry name" value="MsrA"/>
    <property type="match status" value="1"/>
</dbReference>
<evidence type="ECO:0000313" key="9">
    <source>
        <dbReference type="EMBL" id="CBJ30839.1"/>
    </source>
</evidence>
<keyword evidence="3" id="KW-0560">Oxidoreductase</keyword>
<evidence type="ECO:0000259" key="8">
    <source>
        <dbReference type="Pfam" id="PF01625"/>
    </source>
</evidence>
<evidence type="ECO:0000256" key="5">
    <source>
        <dbReference type="ARBA" id="ARBA00030643"/>
    </source>
</evidence>
<dbReference type="NCBIfam" id="TIGR00401">
    <property type="entry name" value="msrA"/>
    <property type="match status" value="1"/>
</dbReference>
<evidence type="ECO:0000256" key="4">
    <source>
        <dbReference type="ARBA" id="ARBA00030273"/>
    </source>
</evidence>
<reference evidence="9 10" key="1">
    <citation type="journal article" date="2010" name="Nature">
        <title>The Ectocarpus genome and the independent evolution of multicellularity in brown algae.</title>
        <authorList>
            <person name="Cock J.M."/>
            <person name="Sterck L."/>
            <person name="Rouze P."/>
            <person name="Scornet D."/>
            <person name="Allen A.E."/>
            <person name="Amoutzias G."/>
            <person name="Anthouard V."/>
            <person name="Artiguenave F."/>
            <person name="Aury J.M."/>
            <person name="Badger J.H."/>
            <person name="Beszteri B."/>
            <person name="Billiau K."/>
            <person name="Bonnet E."/>
            <person name="Bothwell J.H."/>
            <person name="Bowler C."/>
            <person name="Boyen C."/>
            <person name="Brownlee C."/>
            <person name="Carrano C.J."/>
            <person name="Charrier B."/>
            <person name="Cho G.Y."/>
            <person name="Coelho S.M."/>
            <person name="Collen J."/>
            <person name="Corre E."/>
            <person name="Da Silva C."/>
            <person name="Delage L."/>
            <person name="Delaroque N."/>
            <person name="Dittami S.M."/>
            <person name="Doulbeau S."/>
            <person name="Elias M."/>
            <person name="Farnham G."/>
            <person name="Gachon C.M."/>
            <person name="Gschloessl B."/>
            <person name="Heesch S."/>
            <person name="Jabbari K."/>
            <person name="Jubin C."/>
            <person name="Kawai H."/>
            <person name="Kimura K."/>
            <person name="Kloareg B."/>
            <person name="Kupper F.C."/>
            <person name="Lang D."/>
            <person name="Le Bail A."/>
            <person name="Leblanc C."/>
            <person name="Lerouge P."/>
            <person name="Lohr M."/>
            <person name="Lopez P.J."/>
            <person name="Martens C."/>
            <person name="Maumus F."/>
            <person name="Michel G."/>
            <person name="Miranda-Saavedra D."/>
            <person name="Morales J."/>
            <person name="Moreau H."/>
            <person name="Motomura T."/>
            <person name="Nagasato C."/>
            <person name="Napoli C.A."/>
            <person name="Nelson D.R."/>
            <person name="Nyvall-Collen P."/>
            <person name="Peters A.F."/>
            <person name="Pommier C."/>
            <person name="Potin P."/>
            <person name="Poulain J."/>
            <person name="Quesneville H."/>
            <person name="Read B."/>
            <person name="Rensing S.A."/>
            <person name="Ritter A."/>
            <person name="Rousvoal S."/>
            <person name="Samanta M."/>
            <person name="Samson G."/>
            <person name="Schroeder D.C."/>
            <person name="Segurens B."/>
            <person name="Strittmatter M."/>
            <person name="Tonon T."/>
            <person name="Tregear J.W."/>
            <person name="Valentin K."/>
            <person name="von Dassow P."/>
            <person name="Yamagishi T."/>
            <person name="Van de Peer Y."/>
            <person name="Wincker P."/>
        </authorList>
    </citation>
    <scope>NUCLEOTIDE SEQUENCE [LARGE SCALE GENOMIC DNA]</scope>
    <source>
        <strain evidence="10">Ec32 / CCAP1310/4</strain>
    </source>
</reference>
<comment type="catalytic activity">
    <reaction evidence="6">
        <text>L-methionyl-[protein] + [thioredoxin]-disulfide + H2O = L-methionyl-(S)-S-oxide-[protein] + [thioredoxin]-dithiol</text>
        <dbReference type="Rhea" id="RHEA:14217"/>
        <dbReference type="Rhea" id="RHEA-COMP:10698"/>
        <dbReference type="Rhea" id="RHEA-COMP:10700"/>
        <dbReference type="Rhea" id="RHEA-COMP:12313"/>
        <dbReference type="Rhea" id="RHEA-COMP:12315"/>
        <dbReference type="ChEBI" id="CHEBI:15377"/>
        <dbReference type="ChEBI" id="CHEBI:16044"/>
        <dbReference type="ChEBI" id="CHEBI:29950"/>
        <dbReference type="ChEBI" id="CHEBI:44120"/>
        <dbReference type="ChEBI" id="CHEBI:50058"/>
        <dbReference type="EC" id="1.8.4.11"/>
    </reaction>
</comment>
<dbReference type="EMBL" id="FN649760">
    <property type="protein sequence ID" value="CBJ30839.1"/>
    <property type="molecule type" value="Genomic_DNA"/>
</dbReference>
<dbReference type="STRING" id="2880.D7FRP8"/>
<dbReference type="InParanoid" id="D7FRP8"/>
<dbReference type="AlphaFoldDB" id="D7FRP8"/>
<comment type="catalytic activity">
    <reaction evidence="7">
        <text>[thioredoxin]-disulfide + L-methionine + H2O = L-methionine (S)-S-oxide + [thioredoxin]-dithiol</text>
        <dbReference type="Rhea" id="RHEA:19993"/>
        <dbReference type="Rhea" id="RHEA-COMP:10698"/>
        <dbReference type="Rhea" id="RHEA-COMP:10700"/>
        <dbReference type="ChEBI" id="CHEBI:15377"/>
        <dbReference type="ChEBI" id="CHEBI:29950"/>
        <dbReference type="ChEBI" id="CHEBI:50058"/>
        <dbReference type="ChEBI" id="CHEBI:57844"/>
        <dbReference type="ChEBI" id="CHEBI:58772"/>
        <dbReference type="EC" id="1.8.4.11"/>
    </reaction>
</comment>
<evidence type="ECO:0000256" key="2">
    <source>
        <dbReference type="ARBA" id="ARBA00012502"/>
    </source>
</evidence>
<gene>
    <name evidence="9" type="primary">MSRA</name>
    <name evidence="9" type="ORF">Esi_0217_0014</name>
</gene>
<comment type="similarity">
    <text evidence="1">Belongs to the MsrA Met sulfoxide reductase family.</text>
</comment>
<dbReference type="Gene3D" id="3.30.1060.10">
    <property type="entry name" value="Peptide methionine sulphoxide reductase MsrA"/>
    <property type="match status" value="1"/>
</dbReference>
<dbReference type="InterPro" id="IPR050162">
    <property type="entry name" value="MsrA_MetSO_reductase"/>
</dbReference>
<organism evidence="9 10">
    <name type="scientific">Ectocarpus siliculosus</name>
    <name type="common">Brown alga</name>
    <name type="synonym">Conferva siliculosa</name>
    <dbReference type="NCBI Taxonomy" id="2880"/>
    <lineage>
        <taxon>Eukaryota</taxon>
        <taxon>Sar</taxon>
        <taxon>Stramenopiles</taxon>
        <taxon>Ochrophyta</taxon>
        <taxon>PX clade</taxon>
        <taxon>Phaeophyceae</taxon>
        <taxon>Ectocarpales</taxon>
        <taxon>Ectocarpaceae</taxon>
        <taxon>Ectocarpus</taxon>
    </lineage>
</organism>
<proteinExistence type="inferred from homology"/>
<feature type="domain" description="Peptide methionine sulphoxide reductase MsrA" evidence="8">
    <location>
        <begin position="121"/>
        <end position="263"/>
    </location>
</feature>
<dbReference type="InterPro" id="IPR002569">
    <property type="entry name" value="Met_Sox_Rdtase_MsrA_dom"/>
</dbReference>
<dbReference type="Pfam" id="PF01625">
    <property type="entry name" value="PMSR"/>
    <property type="match status" value="1"/>
</dbReference>
<dbReference type="InterPro" id="IPR036509">
    <property type="entry name" value="Met_Sox_Rdtase_MsrA_sf"/>
</dbReference>
<accession>D7FRP8</accession>
<dbReference type="GO" id="GO:0005737">
    <property type="term" value="C:cytoplasm"/>
    <property type="evidence" value="ECO:0007669"/>
    <property type="project" value="TreeGrafter"/>
</dbReference>
<dbReference type="PANTHER" id="PTHR42799:SF2">
    <property type="entry name" value="MITOCHONDRIAL PEPTIDE METHIONINE SULFOXIDE REDUCTASE"/>
    <property type="match status" value="1"/>
</dbReference>
<evidence type="ECO:0000256" key="6">
    <source>
        <dbReference type="ARBA" id="ARBA00047806"/>
    </source>
</evidence>
<evidence type="ECO:0000313" key="10">
    <source>
        <dbReference type="Proteomes" id="UP000002630"/>
    </source>
</evidence>
<evidence type="ECO:0000256" key="1">
    <source>
        <dbReference type="ARBA" id="ARBA00005591"/>
    </source>
</evidence>
<name>D7FRP8_ECTSI</name>
<keyword evidence="10" id="KW-1185">Reference proteome</keyword>
<evidence type="ECO:0000256" key="3">
    <source>
        <dbReference type="ARBA" id="ARBA00023002"/>
    </source>
</evidence>
<dbReference type="OrthoDB" id="77405at2759"/>
<sequence length="285" mass="30084">MKMISRAFMISAALAASTRGRNGVSAFAVLGRLRPSSAAGASSFAGKALPAAVAPRSSPVAAFTCADGSRGSRDAMGMLFSNPFKKKEVDYEELEGGAEEAARAALKGEVPSKSEAGHDIATFAGGCFWGLELAFQRVPGVVATSVGYTQGAVEKPTYGEVCSGSTGHTEAVQVYYNPSEVSFEELCGVFFGRINPTQVNGQGGDRGTQYRTGVYPHTKGQSDVALKVVDGLRGNYKQPIATEIEGAKVYWPAELYHQQYLPKGGPNGMAQNAEKGATETIRCYR</sequence>
<dbReference type="PANTHER" id="PTHR42799">
    <property type="entry name" value="MITOCHONDRIAL PEPTIDE METHIONINE SULFOXIDE REDUCTASE"/>
    <property type="match status" value="1"/>
</dbReference>
<protein>
    <recommendedName>
        <fullName evidence="2">peptide-methionine (S)-S-oxide reductase</fullName>
        <ecNumber evidence="2">1.8.4.11</ecNumber>
    </recommendedName>
    <alternativeName>
        <fullName evidence="5">Peptide-methionine (S)-S-oxide reductase</fullName>
    </alternativeName>
    <alternativeName>
        <fullName evidence="4">Protein-methionine-S-oxide reductase</fullName>
    </alternativeName>
</protein>